<dbReference type="InterPro" id="IPR046667">
    <property type="entry name" value="DUF6537"/>
</dbReference>
<dbReference type="InterPro" id="IPR002869">
    <property type="entry name" value="Pyrv_flavodox_OxRed_cen"/>
</dbReference>
<dbReference type="Pfam" id="PF20169">
    <property type="entry name" value="DUF6537"/>
    <property type="match status" value="1"/>
</dbReference>
<evidence type="ECO:0000313" key="5">
    <source>
        <dbReference type="Proteomes" id="UP000092952"/>
    </source>
</evidence>
<organism evidence="4 5">
    <name type="scientific">Immundisolibacter cernigliae</name>
    <dbReference type="NCBI Taxonomy" id="1810504"/>
    <lineage>
        <taxon>Bacteria</taxon>
        <taxon>Pseudomonadati</taxon>
        <taxon>Pseudomonadota</taxon>
        <taxon>Gammaproteobacteria</taxon>
        <taxon>Immundisolibacterales</taxon>
        <taxon>Immundisolibacteraceae</taxon>
        <taxon>Immundisolibacter</taxon>
    </lineage>
</organism>
<dbReference type="PANTHER" id="PTHR43854:SF1">
    <property type="entry name" value="INDOLEPYRUVATE OXIDOREDUCTASE SUBUNIT IORB"/>
    <property type="match status" value="1"/>
</dbReference>
<protein>
    <submittedName>
        <fullName evidence="4">Uncharacterized protein</fullName>
    </submittedName>
</protein>
<dbReference type="OrthoDB" id="6135558at2"/>
<dbReference type="InParanoid" id="A0A1B1YPR4"/>
<dbReference type="Gene3D" id="3.40.920.10">
    <property type="entry name" value="Pyruvate-ferredoxin oxidoreductase, PFOR, domain III"/>
    <property type="match status" value="1"/>
</dbReference>
<dbReference type="KEGG" id="gbi:PG2T_00075"/>
<evidence type="ECO:0000259" key="2">
    <source>
        <dbReference type="Pfam" id="PF01558"/>
    </source>
</evidence>
<dbReference type="Pfam" id="PF01558">
    <property type="entry name" value="POR"/>
    <property type="match status" value="1"/>
</dbReference>
<name>A0A1B1YPR4_9GAMM</name>
<evidence type="ECO:0000259" key="3">
    <source>
        <dbReference type="Pfam" id="PF20169"/>
    </source>
</evidence>
<reference evidence="5" key="1">
    <citation type="submission" date="2016-03" db="EMBL/GenBank/DDBJ databases">
        <title>Complete genome sequence of Solimmundus cernigliae, representing a novel lineage of polycyclic aromatic hydrocarbon degraders within the Gammaproteobacteria.</title>
        <authorList>
            <person name="Singleton D.R."/>
            <person name="Dickey A.N."/>
            <person name="Scholl E.H."/>
            <person name="Wright F.A."/>
            <person name="Aitken M.D."/>
        </authorList>
    </citation>
    <scope>NUCLEOTIDE SEQUENCE [LARGE SCALE GENOMIC DNA]</scope>
    <source>
        <strain evidence="5">TR3.2</strain>
    </source>
</reference>
<dbReference type="AlphaFoldDB" id="A0A1B1YPR4"/>
<dbReference type="STRING" id="1810504.PG2T_00075"/>
<dbReference type="PANTHER" id="PTHR43854">
    <property type="entry name" value="INDOLEPYRUVATE OXIDOREDUCTASE SUBUNIT IORB"/>
    <property type="match status" value="1"/>
</dbReference>
<gene>
    <name evidence="4" type="ORF">PG2T_00075</name>
</gene>
<feature type="domain" description="DUF6537" evidence="3">
    <location>
        <begin position="258"/>
        <end position="468"/>
    </location>
</feature>
<dbReference type="GO" id="GO:0016903">
    <property type="term" value="F:oxidoreductase activity, acting on the aldehyde or oxo group of donors"/>
    <property type="evidence" value="ECO:0007669"/>
    <property type="project" value="InterPro"/>
</dbReference>
<evidence type="ECO:0000256" key="1">
    <source>
        <dbReference type="ARBA" id="ARBA00023002"/>
    </source>
</evidence>
<accession>A0A1B1YPR4</accession>
<evidence type="ECO:0000313" key="4">
    <source>
        <dbReference type="EMBL" id="ANX02748.1"/>
    </source>
</evidence>
<feature type="domain" description="Pyruvate/ketoisovalerate oxidoreductase catalytic" evidence="2">
    <location>
        <begin position="16"/>
        <end position="203"/>
    </location>
</feature>
<dbReference type="EMBL" id="CP014671">
    <property type="protein sequence ID" value="ANX02748.1"/>
    <property type="molecule type" value="Genomic_DNA"/>
</dbReference>
<dbReference type="InterPro" id="IPR052198">
    <property type="entry name" value="IorB_Oxidoreductase"/>
</dbReference>
<dbReference type="Proteomes" id="UP000092952">
    <property type="component" value="Chromosome"/>
</dbReference>
<dbReference type="RefSeq" id="WP_068802263.1">
    <property type="nucleotide sequence ID" value="NZ_CP014671.1"/>
</dbReference>
<dbReference type="SUPFAM" id="SSF53323">
    <property type="entry name" value="Pyruvate-ferredoxin oxidoreductase, PFOR, domain III"/>
    <property type="match status" value="1"/>
</dbReference>
<sequence length="529" mass="58554">MPRQNRATRILIGTVGGQGGGVLSDWMVKGLINAGWQAQSIGLLGLSQRAGSVIYYVEARPHGDKPPILSAYAVPGDVDLLLSQEFLELGRLLQGGFAHPDCTIIANTYRYYGTLEKTPAEGGIYPSGVIRKAAETLSADSYLFHAQEVVAQAGLSLLSSNAVLLGAVVASKVFDLPAEPFHAAIKEAEVGVADNLKAFDLGYRMMRDGTLPRALFKESEVLDWQQLAQQREQALPQRRRSDYRSLLDQARSAVPPLSRIFAEACYRLLDFQDAAYVRDYIARVQEVHAAETAKSGSDSSIVTASYAQHLANWMSYEDAQRVAQLKLRPERFAKMRQDHSVRGEDPFWVDDFLAPDPPQIYGMLPAPIGRWIRARGQRWRADFDHMSMPMRVRINRPWGYLTMSLVAAMRHLRRRSLRHHEELILLRRWRDAVLHWLGRDATLGRLAADAGRVVKGYGRVRDKALDDLWMFIDQGLPLLEQLSAAGSDAAAVGDEALKLLASEAGKGAACLYLLRDRLAAALPASSAAA</sequence>
<dbReference type="InterPro" id="IPR019752">
    <property type="entry name" value="Pyrv/ketoisovalerate_OxRed_cat"/>
</dbReference>
<keyword evidence="1" id="KW-0560">Oxidoreductase</keyword>
<proteinExistence type="predicted"/>
<dbReference type="NCBIfam" id="NF006179">
    <property type="entry name" value="PRK08312.1"/>
    <property type="match status" value="1"/>
</dbReference>
<keyword evidence="5" id="KW-1185">Reference proteome</keyword>